<dbReference type="GO" id="GO:0032259">
    <property type="term" value="P:methylation"/>
    <property type="evidence" value="ECO:0007669"/>
    <property type="project" value="UniProtKB-KW"/>
</dbReference>
<organism evidence="7 8">
    <name type="scientific">Zunongwangia endophytica</name>
    <dbReference type="NCBI Taxonomy" id="1808945"/>
    <lineage>
        <taxon>Bacteria</taxon>
        <taxon>Pseudomonadati</taxon>
        <taxon>Bacteroidota</taxon>
        <taxon>Flavobacteriia</taxon>
        <taxon>Flavobacteriales</taxon>
        <taxon>Flavobacteriaceae</taxon>
        <taxon>Zunongwangia</taxon>
    </lineage>
</organism>
<evidence type="ECO:0000256" key="2">
    <source>
        <dbReference type="ARBA" id="ARBA00022679"/>
    </source>
</evidence>
<evidence type="ECO:0000256" key="1">
    <source>
        <dbReference type="ARBA" id="ARBA00022603"/>
    </source>
</evidence>
<feature type="binding site" evidence="4">
    <location>
        <position position="400"/>
    </location>
    <ligand>
        <name>S-adenosyl-L-methionine</name>
        <dbReference type="ChEBI" id="CHEBI:59789"/>
    </ligand>
</feature>
<evidence type="ECO:0000256" key="5">
    <source>
        <dbReference type="PROSITE-ProRule" id="PRU10015"/>
    </source>
</evidence>
<dbReference type="EC" id="2.1.1.190" evidence="7"/>
<dbReference type="InterPro" id="IPR010280">
    <property type="entry name" value="U5_MeTrfase_fam"/>
</dbReference>
<evidence type="ECO:0000313" key="7">
    <source>
        <dbReference type="EMBL" id="MFC4025856.1"/>
    </source>
</evidence>
<evidence type="ECO:0000256" key="3">
    <source>
        <dbReference type="ARBA" id="ARBA00022691"/>
    </source>
</evidence>
<keyword evidence="3 4" id="KW-0949">S-adenosyl-L-methionine</keyword>
<reference evidence="8" key="1">
    <citation type="journal article" date="2019" name="Int. J. Syst. Evol. Microbiol.">
        <title>The Global Catalogue of Microorganisms (GCM) 10K type strain sequencing project: providing services to taxonomists for standard genome sequencing and annotation.</title>
        <authorList>
            <consortium name="The Broad Institute Genomics Platform"/>
            <consortium name="The Broad Institute Genome Sequencing Center for Infectious Disease"/>
            <person name="Wu L."/>
            <person name="Ma J."/>
        </authorList>
    </citation>
    <scope>NUCLEOTIDE SEQUENCE [LARGE SCALE GENOMIC DNA]</scope>
    <source>
        <strain evidence="8">CECT 9128</strain>
    </source>
</reference>
<dbReference type="Proteomes" id="UP001595793">
    <property type="component" value="Unassembled WGS sequence"/>
</dbReference>
<feature type="binding site" evidence="4">
    <location>
        <position position="330"/>
    </location>
    <ligand>
        <name>S-adenosyl-L-methionine</name>
        <dbReference type="ChEBI" id="CHEBI:59789"/>
    </ligand>
</feature>
<gene>
    <name evidence="7" type="primary">rlmD</name>
    <name evidence="7" type="ORF">ACFOS1_00415</name>
</gene>
<accession>A0ABV8H3U3</accession>
<comment type="similarity">
    <text evidence="4">Belongs to the class I-like SAM-binding methyltransferase superfamily. RNA M5U methyltransferase family.</text>
</comment>
<dbReference type="InterPro" id="IPR030390">
    <property type="entry name" value="MeTrfase_TrmA_AS"/>
</dbReference>
<dbReference type="Gene3D" id="2.40.50.1070">
    <property type="match status" value="1"/>
</dbReference>
<evidence type="ECO:0000256" key="4">
    <source>
        <dbReference type="PROSITE-ProRule" id="PRU01024"/>
    </source>
</evidence>
<feature type="binding site" evidence="4">
    <location>
        <position position="351"/>
    </location>
    <ligand>
        <name>S-adenosyl-L-methionine</name>
        <dbReference type="ChEBI" id="CHEBI:59789"/>
    </ligand>
</feature>
<keyword evidence="2 4" id="KW-0808">Transferase</keyword>
<dbReference type="Gene3D" id="2.40.50.140">
    <property type="entry name" value="Nucleic acid-binding proteins"/>
    <property type="match status" value="1"/>
</dbReference>
<feature type="active site" description="Nucleophile" evidence="4">
    <location>
        <position position="427"/>
    </location>
</feature>
<dbReference type="PROSITE" id="PS01230">
    <property type="entry name" value="TRMA_1"/>
    <property type="match status" value="1"/>
</dbReference>
<evidence type="ECO:0000313" key="8">
    <source>
        <dbReference type="Proteomes" id="UP001595793"/>
    </source>
</evidence>
<dbReference type="InterPro" id="IPR002792">
    <property type="entry name" value="TRAM_dom"/>
</dbReference>
<protein>
    <submittedName>
        <fullName evidence="7">23S rRNA (Uracil(1939)-C(5))-methyltransferase RlmD</fullName>
        <ecNumber evidence="7">2.1.1.190</ecNumber>
    </submittedName>
</protein>
<dbReference type="RefSeq" id="WP_290232986.1">
    <property type="nucleotide sequence ID" value="NZ_JAUFPZ010000002.1"/>
</dbReference>
<keyword evidence="1 4" id="KW-0489">Methyltransferase</keyword>
<dbReference type="InterPro" id="IPR012340">
    <property type="entry name" value="NA-bd_OB-fold"/>
</dbReference>
<dbReference type="EMBL" id="JBHSAS010000002">
    <property type="protein sequence ID" value="MFC4025856.1"/>
    <property type="molecule type" value="Genomic_DNA"/>
</dbReference>
<keyword evidence="8" id="KW-1185">Reference proteome</keyword>
<name>A0ABV8H3U3_9FLAO</name>
<dbReference type="PANTHER" id="PTHR11061:SF30">
    <property type="entry name" value="TRNA (URACIL(54)-C(5))-METHYLTRANSFERASE"/>
    <property type="match status" value="1"/>
</dbReference>
<dbReference type="PROSITE" id="PS51687">
    <property type="entry name" value="SAM_MT_RNA_M5U"/>
    <property type="match status" value="1"/>
</dbReference>
<feature type="active site" evidence="5">
    <location>
        <position position="427"/>
    </location>
</feature>
<dbReference type="Gene3D" id="3.40.50.150">
    <property type="entry name" value="Vaccinia Virus protein VP39"/>
    <property type="match status" value="1"/>
</dbReference>
<dbReference type="Pfam" id="PF05958">
    <property type="entry name" value="tRNA_U5-meth_tr"/>
    <property type="match status" value="1"/>
</dbReference>
<sequence>MGRRNKNKLFEAVEVVDAGAKGKSIAKSPDGRVIFVNNAVPGDIADIQTTKKRKSYFEGTAVKFHSISEKRVEPVCQHFGTCGGCKWQFMDYKYQLEYKQQEVTNNLQRLGKIELPEITPILGSKEIYFYRNKMEFSFSDSRWLTLDEIQSGKEFDDKNALGFHIPGMWDKILDIKKCHLQEDPSNAIRNFVKIFATQNSIPFFNTRAQTGLLRTLMIRTSSNGEIMVLIQFFEEEKASRELLLNGVAEEFPEITSLQYVINNKGNDTIYDQEVICYKGRDHIFEEMEGLKFKINAKSFYQTNSAQAYELYKITREFADLKGDELVYDLYTGTGTIAQFVAKKAKKVIGVEAVPEAIQDAKENAERNGITNTEFFAGDMRKVFTSNFINKHGHPDVIITDPPRDGMHKDVVAQIIGILPEKIVYVSCNSATQARDLALLDEYYKVTKIRPVDMFPQTFHVENVVCLERK</sequence>
<dbReference type="InterPro" id="IPR030391">
    <property type="entry name" value="MeTrfase_TrmA_CS"/>
</dbReference>
<feature type="binding site" evidence="4">
    <location>
        <position position="301"/>
    </location>
    <ligand>
        <name>S-adenosyl-L-methionine</name>
        <dbReference type="ChEBI" id="CHEBI:59789"/>
    </ligand>
</feature>
<dbReference type="GO" id="GO:0008168">
    <property type="term" value="F:methyltransferase activity"/>
    <property type="evidence" value="ECO:0007669"/>
    <property type="project" value="UniProtKB-KW"/>
</dbReference>
<dbReference type="InterPro" id="IPR029063">
    <property type="entry name" value="SAM-dependent_MTases_sf"/>
</dbReference>
<dbReference type="CDD" id="cd02440">
    <property type="entry name" value="AdoMet_MTases"/>
    <property type="match status" value="1"/>
</dbReference>
<dbReference type="SUPFAM" id="SSF50249">
    <property type="entry name" value="Nucleic acid-binding proteins"/>
    <property type="match status" value="1"/>
</dbReference>
<comment type="caution">
    <text evidence="7">The sequence shown here is derived from an EMBL/GenBank/DDBJ whole genome shotgun (WGS) entry which is preliminary data.</text>
</comment>
<dbReference type="PROSITE" id="PS50926">
    <property type="entry name" value="TRAM"/>
    <property type="match status" value="1"/>
</dbReference>
<dbReference type="SUPFAM" id="SSF53335">
    <property type="entry name" value="S-adenosyl-L-methionine-dependent methyltransferases"/>
    <property type="match status" value="1"/>
</dbReference>
<evidence type="ECO:0000259" key="6">
    <source>
        <dbReference type="PROSITE" id="PS50926"/>
    </source>
</evidence>
<dbReference type="PROSITE" id="PS01231">
    <property type="entry name" value="TRMA_2"/>
    <property type="match status" value="1"/>
</dbReference>
<dbReference type="Pfam" id="PF01938">
    <property type="entry name" value="TRAM"/>
    <property type="match status" value="1"/>
</dbReference>
<feature type="domain" description="TRAM" evidence="6">
    <location>
        <begin position="1"/>
        <end position="63"/>
    </location>
</feature>
<dbReference type="PANTHER" id="PTHR11061">
    <property type="entry name" value="RNA M5U METHYLTRANSFERASE"/>
    <property type="match status" value="1"/>
</dbReference>
<dbReference type="NCBIfam" id="TIGR00479">
    <property type="entry name" value="rumA"/>
    <property type="match status" value="1"/>
</dbReference>
<proteinExistence type="inferred from homology"/>